<dbReference type="EC" id="1.1.1.81" evidence="6"/>
<gene>
    <name evidence="6" type="ORF">SDC9_65894</name>
</gene>
<dbReference type="InterPro" id="IPR050857">
    <property type="entry name" value="D-2-hydroxyacid_DH"/>
</dbReference>
<evidence type="ECO:0000259" key="5">
    <source>
        <dbReference type="Pfam" id="PF02826"/>
    </source>
</evidence>
<comment type="caution">
    <text evidence="6">The sequence shown here is derived from an EMBL/GenBank/DDBJ whole genome shotgun (WGS) entry which is preliminary data.</text>
</comment>
<evidence type="ECO:0000259" key="4">
    <source>
        <dbReference type="Pfam" id="PF00389"/>
    </source>
</evidence>
<dbReference type="InterPro" id="IPR006140">
    <property type="entry name" value="D-isomer_DH_NAD-bd"/>
</dbReference>
<dbReference type="PROSITE" id="PS00670">
    <property type="entry name" value="D_2_HYDROXYACID_DH_2"/>
    <property type="match status" value="1"/>
</dbReference>
<dbReference type="Pfam" id="PF00389">
    <property type="entry name" value="2-Hacid_dh"/>
    <property type="match status" value="1"/>
</dbReference>
<reference evidence="6" key="1">
    <citation type="submission" date="2019-08" db="EMBL/GenBank/DDBJ databases">
        <authorList>
            <person name="Kucharzyk K."/>
            <person name="Murdoch R.W."/>
            <person name="Higgins S."/>
            <person name="Loffler F."/>
        </authorList>
    </citation>
    <scope>NUCLEOTIDE SEQUENCE</scope>
</reference>
<keyword evidence="3" id="KW-0520">NAD</keyword>
<dbReference type="CDD" id="cd12172">
    <property type="entry name" value="PGDH_like_2"/>
    <property type="match status" value="1"/>
</dbReference>
<comment type="similarity">
    <text evidence="1">Belongs to the D-isomer specific 2-hydroxyacid dehydrogenase family.</text>
</comment>
<dbReference type="PANTHER" id="PTHR42789:SF1">
    <property type="entry name" value="D-ISOMER SPECIFIC 2-HYDROXYACID DEHYDROGENASE FAMILY PROTEIN (AFU_ORTHOLOGUE AFUA_6G10090)"/>
    <property type="match status" value="1"/>
</dbReference>
<dbReference type="AlphaFoldDB" id="A0A644XTD3"/>
<dbReference type="Gene3D" id="3.40.50.720">
    <property type="entry name" value="NAD(P)-binding Rossmann-like Domain"/>
    <property type="match status" value="2"/>
</dbReference>
<feature type="domain" description="D-isomer specific 2-hydroxyacid dehydrogenase catalytic" evidence="4">
    <location>
        <begin position="15"/>
        <end position="315"/>
    </location>
</feature>
<evidence type="ECO:0000256" key="3">
    <source>
        <dbReference type="ARBA" id="ARBA00023027"/>
    </source>
</evidence>
<organism evidence="6">
    <name type="scientific">bioreactor metagenome</name>
    <dbReference type="NCBI Taxonomy" id="1076179"/>
    <lineage>
        <taxon>unclassified sequences</taxon>
        <taxon>metagenomes</taxon>
        <taxon>ecological metagenomes</taxon>
    </lineage>
</organism>
<sequence>MPKTILVTATNYSTLCLEAKALLEGAGCRVIENEHGRPLTFEEIKPLAPEIDAVVAGVDTWNEAVFGIAPRLKAIARFGVGVDNIDVAAANRHGITVTNCRNVNSNSVAEQTMALILSAVRRVPELQASTKLGKWERAIFTELRDMTLGLIGFGSIGASVAKKAKAFDMRVIAYDPFPNAALAESLGVELLPLEAVLSASDVLSLHLPSTAETRHFINADSLARVKKGAYVVNTARGALIDETALLEALRSGHLAGAAVDVYESEPVDPKSPLFQESRFIGTPHVAAESYRVYSECGLMTARAILDVFDGKTPVNKLG</sequence>
<evidence type="ECO:0000256" key="2">
    <source>
        <dbReference type="ARBA" id="ARBA00023002"/>
    </source>
</evidence>
<dbReference type="EMBL" id="VSSQ01003184">
    <property type="protein sequence ID" value="MPM19470.1"/>
    <property type="molecule type" value="Genomic_DNA"/>
</dbReference>
<evidence type="ECO:0000256" key="1">
    <source>
        <dbReference type="ARBA" id="ARBA00005854"/>
    </source>
</evidence>
<dbReference type="Pfam" id="PF02826">
    <property type="entry name" value="2-Hacid_dh_C"/>
    <property type="match status" value="1"/>
</dbReference>
<dbReference type="PANTHER" id="PTHR42789">
    <property type="entry name" value="D-ISOMER SPECIFIC 2-HYDROXYACID DEHYDROGENASE FAMILY PROTEIN (AFU_ORTHOLOGUE AFUA_6G10090)"/>
    <property type="match status" value="1"/>
</dbReference>
<evidence type="ECO:0000313" key="6">
    <source>
        <dbReference type="EMBL" id="MPM19470.1"/>
    </source>
</evidence>
<keyword evidence="2 6" id="KW-0560">Oxidoreductase</keyword>
<dbReference type="InterPro" id="IPR036291">
    <property type="entry name" value="NAD(P)-bd_dom_sf"/>
</dbReference>
<protein>
    <submittedName>
        <fullName evidence="6">Hydroxypyruvate reductase</fullName>
        <ecNumber evidence="6">1.1.1.81</ecNumber>
    </submittedName>
</protein>
<keyword evidence="6" id="KW-0670">Pyruvate</keyword>
<dbReference type="GO" id="GO:0051287">
    <property type="term" value="F:NAD binding"/>
    <property type="evidence" value="ECO:0007669"/>
    <property type="project" value="InterPro"/>
</dbReference>
<accession>A0A644XTD3</accession>
<dbReference type="GO" id="GO:0016618">
    <property type="term" value="F:hydroxypyruvate reductase [NAD(P)H] activity"/>
    <property type="evidence" value="ECO:0007669"/>
    <property type="project" value="UniProtKB-EC"/>
</dbReference>
<dbReference type="InterPro" id="IPR006139">
    <property type="entry name" value="D-isomer_2_OHA_DH_cat_dom"/>
</dbReference>
<name>A0A644XTD3_9ZZZZ</name>
<dbReference type="SUPFAM" id="SSF52283">
    <property type="entry name" value="Formate/glycerate dehydrogenase catalytic domain-like"/>
    <property type="match status" value="1"/>
</dbReference>
<dbReference type="SUPFAM" id="SSF51735">
    <property type="entry name" value="NAD(P)-binding Rossmann-fold domains"/>
    <property type="match status" value="1"/>
</dbReference>
<feature type="domain" description="D-isomer specific 2-hydroxyacid dehydrogenase NAD-binding" evidence="5">
    <location>
        <begin position="113"/>
        <end position="286"/>
    </location>
</feature>
<dbReference type="InterPro" id="IPR029753">
    <property type="entry name" value="D-isomer_DH_CS"/>
</dbReference>
<dbReference type="PROSITE" id="PS00671">
    <property type="entry name" value="D_2_HYDROXYACID_DH_3"/>
    <property type="match status" value="1"/>
</dbReference>
<proteinExistence type="inferred from homology"/>
<dbReference type="FunFam" id="3.40.50.720:FF:000203">
    <property type="entry name" value="D-3-phosphoglycerate dehydrogenase (SerA)"/>
    <property type="match status" value="1"/>
</dbReference>